<protein>
    <submittedName>
        <fullName evidence="5">LacI family DNA-binding transcriptional regulator</fullName>
    </submittedName>
</protein>
<keyword evidence="3" id="KW-0804">Transcription</keyword>
<evidence type="ECO:0000256" key="3">
    <source>
        <dbReference type="ARBA" id="ARBA00023163"/>
    </source>
</evidence>
<dbReference type="Pfam" id="PF00356">
    <property type="entry name" value="LacI"/>
    <property type="match status" value="1"/>
</dbReference>
<dbReference type="Proteomes" id="UP000460290">
    <property type="component" value="Unassembled WGS sequence"/>
</dbReference>
<dbReference type="AlphaFoldDB" id="A0A844Z9Q5"/>
<evidence type="ECO:0000313" key="5">
    <source>
        <dbReference type="EMBL" id="MXO84244.1"/>
    </source>
</evidence>
<dbReference type="InterPro" id="IPR010982">
    <property type="entry name" value="Lambda_DNA-bd_dom_sf"/>
</dbReference>
<dbReference type="SMART" id="SM00354">
    <property type="entry name" value="HTH_LACI"/>
    <property type="match status" value="1"/>
</dbReference>
<dbReference type="GO" id="GO:0000976">
    <property type="term" value="F:transcription cis-regulatory region binding"/>
    <property type="evidence" value="ECO:0007669"/>
    <property type="project" value="TreeGrafter"/>
</dbReference>
<dbReference type="PROSITE" id="PS50932">
    <property type="entry name" value="HTH_LACI_2"/>
    <property type="match status" value="1"/>
</dbReference>
<dbReference type="SUPFAM" id="SSF47413">
    <property type="entry name" value="lambda repressor-like DNA-binding domains"/>
    <property type="match status" value="1"/>
</dbReference>
<evidence type="ECO:0000259" key="4">
    <source>
        <dbReference type="PROSITE" id="PS50932"/>
    </source>
</evidence>
<organism evidence="5 6">
    <name type="scientific">Pontixanthobacter aestiaquae</name>
    <dbReference type="NCBI Taxonomy" id="1509367"/>
    <lineage>
        <taxon>Bacteria</taxon>
        <taxon>Pseudomonadati</taxon>
        <taxon>Pseudomonadota</taxon>
        <taxon>Alphaproteobacteria</taxon>
        <taxon>Sphingomonadales</taxon>
        <taxon>Erythrobacteraceae</taxon>
        <taxon>Pontixanthobacter</taxon>
    </lineage>
</organism>
<sequence length="339" mass="36844">MNDSNKPTINDVARLAKVSKKTVSRVINKSPLLSDKTRQLVESVIAEIGYVPNPQARALALRRNFIIAAIHDNPNAQFLVNVQQGILEGIAGTEFGLMVEPVDRNSPTIVDDIRGFLERQRPYGVVFLPPISENDELASLCEALGTLYVRMVSRELDKPEHIVMSNDREAVYGAVQHLIAMGHEKIALIEGPDSLSPAERRAGYEQAMADAGLPVHDWMIATGGYTFETGVEAGLALIDGKERPTAIFASNDEMAIGAVIAARRRGIEIPRGLSIVGFDDTPLSSHIWPSLTTVRWPIVEMAHAAATKIIHGDEVDANIGVGLPSTLIERDSVVAPPKR</sequence>
<dbReference type="PRINTS" id="PR00036">
    <property type="entry name" value="HTHLACI"/>
</dbReference>
<evidence type="ECO:0000256" key="1">
    <source>
        <dbReference type="ARBA" id="ARBA00023015"/>
    </source>
</evidence>
<dbReference type="CDD" id="cd01392">
    <property type="entry name" value="HTH_LacI"/>
    <property type="match status" value="1"/>
</dbReference>
<dbReference type="Gene3D" id="1.10.260.40">
    <property type="entry name" value="lambda repressor-like DNA-binding domains"/>
    <property type="match status" value="1"/>
</dbReference>
<dbReference type="InterPro" id="IPR000843">
    <property type="entry name" value="HTH_LacI"/>
</dbReference>
<dbReference type="CDD" id="cd01545">
    <property type="entry name" value="PBP1_SalR"/>
    <property type="match status" value="1"/>
</dbReference>
<proteinExistence type="predicted"/>
<accession>A0A844Z9Q5</accession>
<dbReference type="GO" id="GO:0003700">
    <property type="term" value="F:DNA-binding transcription factor activity"/>
    <property type="evidence" value="ECO:0007669"/>
    <property type="project" value="TreeGrafter"/>
</dbReference>
<dbReference type="PANTHER" id="PTHR30146">
    <property type="entry name" value="LACI-RELATED TRANSCRIPTIONAL REPRESSOR"/>
    <property type="match status" value="1"/>
</dbReference>
<reference evidence="5 6" key="1">
    <citation type="submission" date="2019-12" db="EMBL/GenBank/DDBJ databases">
        <title>Genomic-based taxomic classification of the family Erythrobacteraceae.</title>
        <authorList>
            <person name="Xu L."/>
        </authorList>
    </citation>
    <scope>NUCLEOTIDE SEQUENCE [LARGE SCALE GENOMIC DNA]</scope>
    <source>
        <strain evidence="5 6">KCTC 42006</strain>
    </source>
</reference>
<dbReference type="InterPro" id="IPR046335">
    <property type="entry name" value="LacI/GalR-like_sensor"/>
</dbReference>
<dbReference type="OrthoDB" id="7939625at2"/>
<keyword evidence="2 5" id="KW-0238">DNA-binding</keyword>
<dbReference type="PANTHER" id="PTHR30146:SF153">
    <property type="entry name" value="LACTOSE OPERON REPRESSOR"/>
    <property type="match status" value="1"/>
</dbReference>
<evidence type="ECO:0000313" key="6">
    <source>
        <dbReference type="Proteomes" id="UP000460290"/>
    </source>
</evidence>
<dbReference type="Pfam" id="PF13377">
    <property type="entry name" value="Peripla_BP_3"/>
    <property type="match status" value="1"/>
</dbReference>
<keyword evidence="1" id="KW-0805">Transcription regulation</keyword>
<dbReference type="Gene3D" id="3.40.50.2300">
    <property type="match status" value="2"/>
</dbReference>
<dbReference type="SUPFAM" id="SSF53822">
    <property type="entry name" value="Periplasmic binding protein-like I"/>
    <property type="match status" value="1"/>
</dbReference>
<gene>
    <name evidence="5" type="ORF">GRI35_12775</name>
</gene>
<dbReference type="PROSITE" id="PS00356">
    <property type="entry name" value="HTH_LACI_1"/>
    <property type="match status" value="1"/>
</dbReference>
<dbReference type="InterPro" id="IPR028082">
    <property type="entry name" value="Peripla_BP_I"/>
</dbReference>
<comment type="caution">
    <text evidence="5">The sequence shown here is derived from an EMBL/GenBank/DDBJ whole genome shotgun (WGS) entry which is preliminary data.</text>
</comment>
<dbReference type="EMBL" id="WTYZ01000001">
    <property type="protein sequence ID" value="MXO84244.1"/>
    <property type="molecule type" value="Genomic_DNA"/>
</dbReference>
<evidence type="ECO:0000256" key="2">
    <source>
        <dbReference type="ARBA" id="ARBA00023125"/>
    </source>
</evidence>
<keyword evidence="6" id="KW-1185">Reference proteome</keyword>
<name>A0A844Z9Q5_9SPHN</name>
<dbReference type="RefSeq" id="WP_160614503.1">
    <property type="nucleotide sequence ID" value="NZ_JAUFQM010000001.1"/>
</dbReference>
<feature type="domain" description="HTH lacI-type" evidence="4">
    <location>
        <begin position="7"/>
        <end position="61"/>
    </location>
</feature>